<name>X0U549_9ZZZZ</name>
<comment type="caution">
    <text evidence="1">The sequence shown here is derived from an EMBL/GenBank/DDBJ whole genome shotgun (WGS) entry which is preliminary data.</text>
</comment>
<gene>
    <name evidence="1" type="ORF">S01H1_41665</name>
</gene>
<dbReference type="Gene3D" id="3.40.50.410">
    <property type="entry name" value="von Willebrand factor, type A domain"/>
    <property type="match status" value="1"/>
</dbReference>
<evidence type="ECO:0008006" key="2">
    <source>
        <dbReference type="Google" id="ProtNLM"/>
    </source>
</evidence>
<reference evidence="1" key="1">
    <citation type="journal article" date="2014" name="Front. Microbiol.">
        <title>High frequency of phylogenetically diverse reductive dehalogenase-homologous genes in deep subseafloor sedimentary metagenomes.</title>
        <authorList>
            <person name="Kawai M."/>
            <person name="Futagami T."/>
            <person name="Toyoda A."/>
            <person name="Takaki Y."/>
            <person name="Nishi S."/>
            <person name="Hori S."/>
            <person name="Arai W."/>
            <person name="Tsubouchi T."/>
            <person name="Morono Y."/>
            <person name="Uchiyama I."/>
            <person name="Ito T."/>
            <person name="Fujiyama A."/>
            <person name="Inagaki F."/>
            <person name="Takami H."/>
        </authorList>
    </citation>
    <scope>NUCLEOTIDE SEQUENCE</scope>
    <source>
        <strain evidence="1">Expedition CK06-06</strain>
    </source>
</reference>
<dbReference type="AlphaFoldDB" id="X0U549"/>
<dbReference type="EMBL" id="BARS01026442">
    <property type="protein sequence ID" value="GAG00899.1"/>
    <property type="molecule type" value="Genomic_DNA"/>
</dbReference>
<organism evidence="1">
    <name type="scientific">marine sediment metagenome</name>
    <dbReference type="NCBI Taxonomy" id="412755"/>
    <lineage>
        <taxon>unclassified sequences</taxon>
        <taxon>metagenomes</taxon>
        <taxon>ecological metagenomes</taxon>
    </lineage>
</organism>
<dbReference type="InterPro" id="IPR036465">
    <property type="entry name" value="vWFA_dom_sf"/>
</dbReference>
<sequence length="160" mass="18211">IDIECKFTLVKFNNRINQVINNLDLKEVKPLTVEDYRPDRTTALYDALGETISQLSDQKNVLMVIVTDGHENASQEYNHQEVTEMLDEKQKKNNWSYVYLCNDLKTSSQGESLGLTNSGFASNCIQPQSCFKSYLCKDVNMAIKNYRTKGISVQSQLNSV</sequence>
<accession>X0U549</accession>
<protein>
    <recommendedName>
        <fullName evidence="2">VWFA domain-containing protein</fullName>
    </recommendedName>
</protein>
<feature type="non-terminal residue" evidence="1">
    <location>
        <position position="1"/>
    </location>
</feature>
<dbReference type="SUPFAM" id="SSF53300">
    <property type="entry name" value="vWA-like"/>
    <property type="match status" value="1"/>
</dbReference>
<proteinExistence type="predicted"/>
<evidence type="ECO:0000313" key="1">
    <source>
        <dbReference type="EMBL" id="GAG00899.1"/>
    </source>
</evidence>